<dbReference type="GO" id="GO:0005925">
    <property type="term" value="C:focal adhesion"/>
    <property type="evidence" value="ECO:0007669"/>
    <property type="project" value="TreeGrafter"/>
</dbReference>
<keyword evidence="18" id="KW-1185">Reference proteome</keyword>
<evidence type="ECO:0000256" key="14">
    <source>
        <dbReference type="SAM" id="Phobius"/>
    </source>
</evidence>
<dbReference type="SUPFAM" id="SSF103575">
    <property type="entry name" value="Plexin repeat"/>
    <property type="match status" value="1"/>
</dbReference>
<feature type="transmembrane region" description="Helical" evidence="14">
    <location>
        <begin position="708"/>
        <end position="731"/>
    </location>
</feature>
<keyword evidence="6 13" id="KW-0130">Cell adhesion</keyword>
<dbReference type="PROSITE" id="PS00243">
    <property type="entry name" value="I_EGF_1"/>
    <property type="match status" value="1"/>
</dbReference>
<dbReference type="Pfam" id="PF00362">
    <property type="entry name" value="Integrin_beta"/>
    <property type="match status" value="1"/>
</dbReference>
<feature type="chain" id="PRO_5043687126" description="Integrin beta" evidence="15">
    <location>
        <begin position="22"/>
        <end position="777"/>
    </location>
</feature>
<dbReference type="Gene3D" id="2.10.25.10">
    <property type="entry name" value="Laminin"/>
    <property type="match status" value="2"/>
</dbReference>
<evidence type="ECO:0000259" key="16">
    <source>
        <dbReference type="SMART" id="SM00187"/>
    </source>
</evidence>
<dbReference type="PANTHER" id="PTHR10082">
    <property type="entry name" value="INTEGRIN BETA SUBUNIT"/>
    <property type="match status" value="1"/>
</dbReference>
<comment type="subcellular location">
    <subcellularLocation>
        <location evidence="13">Cell membrane</location>
        <topology evidence="13">Single-pass type I membrane protein</topology>
    </subcellularLocation>
    <subcellularLocation>
        <location evidence="1">Membrane</location>
        <topology evidence="1">Single-pass type I membrane protein</topology>
    </subcellularLocation>
</comment>
<keyword evidence="7 14" id="KW-1133">Transmembrane helix</keyword>
<feature type="disulfide bond" evidence="12">
    <location>
        <begin position="600"/>
        <end position="605"/>
    </location>
</feature>
<dbReference type="Gene3D" id="1.20.5.100">
    <property type="entry name" value="Cytochrome c1, transmembrane anchor, C-terminal"/>
    <property type="match status" value="1"/>
</dbReference>
<dbReference type="Gene3D" id="3.40.50.410">
    <property type="entry name" value="von Willebrand factor, type A domain"/>
    <property type="match status" value="1"/>
</dbReference>
<accession>A0AAV8WAB8</accession>
<feature type="disulfide bond" evidence="12">
    <location>
        <begin position="607"/>
        <end position="616"/>
    </location>
</feature>
<feature type="disulfide bond" evidence="12">
    <location>
        <begin position="567"/>
        <end position="576"/>
    </location>
</feature>
<dbReference type="InterPro" id="IPR036465">
    <property type="entry name" value="vWFA_dom_sf"/>
</dbReference>
<keyword evidence="8 13" id="KW-0401">Integrin</keyword>
<feature type="disulfide bond" evidence="12">
    <location>
        <begin position="578"/>
        <end position="585"/>
    </location>
</feature>
<dbReference type="GO" id="GO:0016477">
    <property type="term" value="P:cell migration"/>
    <property type="evidence" value="ECO:0007669"/>
    <property type="project" value="TreeGrafter"/>
</dbReference>
<comment type="similarity">
    <text evidence="2 13">Belongs to the integrin beta chain family.</text>
</comment>
<evidence type="ECO:0000313" key="18">
    <source>
        <dbReference type="Proteomes" id="UP001159042"/>
    </source>
</evidence>
<dbReference type="InterPro" id="IPR057243">
    <property type="entry name" value="Integrin_I-EGF_CS"/>
</dbReference>
<dbReference type="GO" id="GO:0033627">
    <property type="term" value="P:cell adhesion mediated by integrin"/>
    <property type="evidence" value="ECO:0007669"/>
    <property type="project" value="TreeGrafter"/>
</dbReference>
<keyword evidence="9 14" id="KW-0472">Membrane</keyword>
<feature type="disulfide bond" evidence="12">
    <location>
        <begin position="482"/>
        <end position="517"/>
    </location>
</feature>
<evidence type="ECO:0000256" key="7">
    <source>
        <dbReference type="ARBA" id="ARBA00022989"/>
    </source>
</evidence>
<feature type="signal peptide" evidence="15">
    <location>
        <begin position="1"/>
        <end position="21"/>
    </location>
</feature>
<dbReference type="AlphaFoldDB" id="A0AAV8WAB8"/>
<dbReference type="InterPro" id="IPR002369">
    <property type="entry name" value="Integrin_bsu_VWA"/>
</dbReference>
<feature type="disulfide bond" evidence="12">
    <location>
        <begin position="257"/>
        <end position="298"/>
    </location>
</feature>
<gene>
    <name evidence="17" type="ORF">NQ315_001735</name>
</gene>
<evidence type="ECO:0000256" key="13">
    <source>
        <dbReference type="RuleBase" id="RU000633"/>
    </source>
</evidence>
<keyword evidence="10 12" id="KW-1015">Disulfide bond</keyword>
<feature type="disulfide bond" evidence="12">
    <location>
        <begin position="530"/>
        <end position="539"/>
    </location>
</feature>
<evidence type="ECO:0000256" key="4">
    <source>
        <dbReference type="ARBA" id="ARBA00022729"/>
    </source>
</evidence>
<dbReference type="GO" id="GO:0007229">
    <property type="term" value="P:integrin-mediated signaling pathway"/>
    <property type="evidence" value="ECO:0007669"/>
    <property type="project" value="UniProtKB-KW"/>
</dbReference>
<dbReference type="InterPro" id="IPR032695">
    <property type="entry name" value="Integrin_dom_sf"/>
</dbReference>
<evidence type="ECO:0000256" key="9">
    <source>
        <dbReference type="ARBA" id="ARBA00023136"/>
    </source>
</evidence>
<dbReference type="SUPFAM" id="SSF53300">
    <property type="entry name" value="vWA-like"/>
    <property type="match status" value="1"/>
</dbReference>
<keyword evidence="11" id="KW-0325">Glycoprotein</keyword>
<feature type="disulfide bond" evidence="12">
    <location>
        <begin position="201"/>
        <end position="209"/>
    </location>
</feature>
<dbReference type="PANTHER" id="PTHR10082:SF60">
    <property type="entry name" value="INTEGRIN BETA-PS"/>
    <property type="match status" value="1"/>
</dbReference>
<dbReference type="Proteomes" id="UP001159042">
    <property type="component" value="Unassembled WGS sequence"/>
</dbReference>
<evidence type="ECO:0000256" key="3">
    <source>
        <dbReference type="ARBA" id="ARBA00022692"/>
    </source>
</evidence>
<evidence type="ECO:0000256" key="12">
    <source>
        <dbReference type="PIRSR" id="PIRSR002512-1"/>
    </source>
</evidence>
<feature type="disulfide bond" evidence="12">
    <location>
        <begin position="523"/>
        <end position="528"/>
    </location>
</feature>
<dbReference type="GO" id="GO:0007157">
    <property type="term" value="P:heterophilic cell-cell adhesion via plasma membrane cell adhesion molecules"/>
    <property type="evidence" value="ECO:0007669"/>
    <property type="project" value="UniProtKB-ARBA"/>
</dbReference>
<evidence type="ECO:0000256" key="15">
    <source>
        <dbReference type="SAM" id="SignalP"/>
    </source>
</evidence>
<feature type="disulfide bond" evidence="12">
    <location>
        <begin position="487"/>
        <end position="496"/>
    </location>
</feature>
<dbReference type="InterPro" id="IPR014836">
    <property type="entry name" value="Integrin_bsu_cyt_dom"/>
</dbReference>
<dbReference type="PIRSF" id="PIRSF002512">
    <property type="entry name" value="Integrin_B"/>
    <property type="match status" value="1"/>
</dbReference>
<sequence>MYHNIPPLLLLLLVISVDCQSASTLKCTDVAIQSLCIDQEACDQCLQAHPCCNWCYDQNYDGRQCNVLENLSACPETKLELNTENKVEIPEFGNQPFTDGSAKEIIQLRPQFLNVYLAKDIPQNFTFTYKPAKNYPLDLYYLGDLSASMMAHLSVFKTIGADLPNNLTQLTENYKLAYGSFLDKVAMPFYLMAPDTYNNPCSVFSSEECETGYLFKHWLGFTKDTDTFIKKIINSKITANLDDLDGALDAILQILVCDKKIGWSKNSRKIILLPTDSLLHSAGDGILAGAVLKPNRTCLLDDEGNHMSPLTYDYPSFAQIHALLNEKKVNIIFAVKTQRKLEYYKSLTTELFKDSGFVGELEEDATNILELINKGYYNFVRQVKFFINTTSSENLDVKFFGDCDRLGIFNETSACYNVENEPVDFTVQLTLKGPPTKLSDVFYVEERNINERITLNITYTGHCSCDNYDGEELECLNGDFRCGKCMCQEEWTGKLCEENCDSKDFSSCKSSSDGYICNRNGDCICGKCSCNPPFNGQYCQYRCPTSKDGQVCSGPAQGKCIEDKCECINDFEYEDCSCSKSKSRCKLFEEMEFCSGNGNCVCNQCRCNAGFSGQFCESNKENNTLCEEYIKVIEDAILSGTNTAYKGTTKISIQEVNEDKRKSLCNDTECETVIYQGNSRCTIKCCYLKQDGDVHWLTTKSCVLTAGFAALTSGIVALALVLLAGAFFIACAKYRIYRLEQEEYRKFQNESGTLHEMNPIYKDPVSTYRNPMREKND</sequence>
<proteinExistence type="inferred from homology"/>
<dbReference type="EMBL" id="JANEYG010000005">
    <property type="protein sequence ID" value="KAJ8923181.1"/>
    <property type="molecule type" value="Genomic_DNA"/>
</dbReference>
<dbReference type="InterPro" id="IPR015812">
    <property type="entry name" value="Integrin_bsu"/>
</dbReference>
<evidence type="ECO:0000256" key="10">
    <source>
        <dbReference type="ARBA" id="ARBA00023157"/>
    </source>
</evidence>
<dbReference type="SUPFAM" id="SSF69179">
    <property type="entry name" value="Integrin domains"/>
    <property type="match status" value="1"/>
</dbReference>
<name>A0AAV8WAB8_9CUCU</name>
<dbReference type="Pfam" id="PF08725">
    <property type="entry name" value="Integrin_b_cyt"/>
    <property type="match status" value="1"/>
</dbReference>
<evidence type="ECO:0000313" key="17">
    <source>
        <dbReference type="EMBL" id="KAJ8923181.1"/>
    </source>
</evidence>
<keyword evidence="3 13" id="KW-0812">Transmembrane</keyword>
<dbReference type="GO" id="GO:0005178">
    <property type="term" value="F:integrin binding"/>
    <property type="evidence" value="ECO:0007669"/>
    <property type="project" value="TreeGrafter"/>
</dbReference>
<feature type="disulfide bond" evidence="12">
    <location>
        <begin position="403"/>
        <end position="415"/>
    </location>
</feature>
<evidence type="ECO:0000256" key="11">
    <source>
        <dbReference type="ARBA" id="ARBA00023180"/>
    </source>
</evidence>
<dbReference type="GO" id="GO:0008305">
    <property type="term" value="C:integrin complex"/>
    <property type="evidence" value="ECO:0007669"/>
    <property type="project" value="TreeGrafter"/>
</dbReference>
<organism evidence="17 18">
    <name type="scientific">Exocentrus adspersus</name>
    <dbReference type="NCBI Taxonomy" id="1586481"/>
    <lineage>
        <taxon>Eukaryota</taxon>
        <taxon>Metazoa</taxon>
        <taxon>Ecdysozoa</taxon>
        <taxon>Arthropoda</taxon>
        <taxon>Hexapoda</taxon>
        <taxon>Insecta</taxon>
        <taxon>Pterygota</taxon>
        <taxon>Neoptera</taxon>
        <taxon>Endopterygota</taxon>
        <taxon>Coleoptera</taxon>
        <taxon>Polyphaga</taxon>
        <taxon>Cucujiformia</taxon>
        <taxon>Chrysomeloidea</taxon>
        <taxon>Cerambycidae</taxon>
        <taxon>Lamiinae</taxon>
        <taxon>Acanthocinini</taxon>
        <taxon>Exocentrus</taxon>
    </lineage>
</organism>
<dbReference type="PRINTS" id="PR01186">
    <property type="entry name" value="INTEGRINB"/>
</dbReference>
<feature type="disulfide bond" evidence="12">
    <location>
        <begin position="560"/>
        <end position="565"/>
    </location>
</feature>
<evidence type="ECO:0000256" key="5">
    <source>
        <dbReference type="ARBA" id="ARBA00022737"/>
    </source>
</evidence>
<feature type="disulfide bond" evidence="12">
    <location>
        <begin position="42"/>
        <end position="52"/>
    </location>
</feature>
<feature type="domain" description="Integrin beta subunit VWA" evidence="16">
    <location>
        <begin position="41"/>
        <end position="465"/>
    </location>
</feature>
<keyword evidence="4 15" id="KW-0732">Signal</keyword>
<dbReference type="SMART" id="SM00187">
    <property type="entry name" value="INB"/>
    <property type="match status" value="1"/>
</dbReference>
<protein>
    <recommendedName>
        <fullName evidence="13">Integrin beta</fullName>
    </recommendedName>
</protein>
<dbReference type="GO" id="GO:0009986">
    <property type="term" value="C:cell surface"/>
    <property type="evidence" value="ECO:0007669"/>
    <property type="project" value="TreeGrafter"/>
</dbReference>
<evidence type="ECO:0000256" key="1">
    <source>
        <dbReference type="ARBA" id="ARBA00004479"/>
    </source>
</evidence>
<keyword evidence="5" id="KW-0677">Repeat</keyword>
<evidence type="ECO:0000256" key="8">
    <source>
        <dbReference type="ARBA" id="ARBA00023037"/>
    </source>
</evidence>
<comment type="caution">
    <text evidence="17">The sequence shown here is derived from an EMBL/GenBank/DDBJ whole genome shotgun (WGS) entry which is preliminary data.</text>
</comment>
<feature type="disulfide bond" evidence="12">
    <location>
        <begin position="525"/>
        <end position="552"/>
    </location>
</feature>
<dbReference type="GO" id="GO:0007160">
    <property type="term" value="P:cell-matrix adhesion"/>
    <property type="evidence" value="ECO:0007669"/>
    <property type="project" value="TreeGrafter"/>
</dbReference>
<dbReference type="Gene3D" id="2.60.40.1510">
    <property type="entry name" value="ntegrin, alpha v. Chain A, domain 3"/>
    <property type="match status" value="1"/>
</dbReference>
<reference evidence="17 18" key="1">
    <citation type="journal article" date="2023" name="Insect Mol. Biol.">
        <title>Genome sequencing provides insights into the evolution of gene families encoding plant cell wall-degrading enzymes in longhorned beetles.</title>
        <authorList>
            <person name="Shin N.R."/>
            <person name="Okamura Y."/>
            <person name="Kirsch R."/>
            <person name="Pauchet Y."/>
        </authorList>
    </citation>
    <scope>NUCLEOTIDE SEQUENCE [LARGE SCALE GENOMIC DNA]</scope>
    <source>
        <strain evidence="17">EAD_L_NR</strain>
    </source>
</reference>
<evidence type="ECO:0000256" key="2">
    <source>
        <dbReference type="ARBA" id="ARBA00007449"/>
    </source>
</evidence>
<evidence type="ECO:0000256" key="6">
    <source>
        <dbReference type="ARBA" id="ARBA00022889"/>
    </source>
</evidence>
<feature type="disulfide bond" evidence="12">
    <location>
        <begin position="55"/>
        <end position="65"/>
    </location>
</feature>